<evidence type="ECO:0000256" key="3">
    <source>
        <dbReference type="ARBA" id="ARBA00037883"/>
    </source>
</evidence>
<dbReference type="EMBL" id="KB201304">
    <property type="protein sequence ID" value="ESO97520.1"/>
    <property type="molecule type" value="Genomic_DNA"/>
</dbReference>
<dbReference type="GO" id="GO:0005737">
    <property type="term" value="C:cytoplasm"/>
    <property type="evidence" value="ECO:0007669"/>
    <property type="project" value="TreeGrafter"/>
</dbReference>
<evidence type="ECO:0000256" key="2">
    <source>
        <dbReference type="ARBA" id="ARBA00023264"/>
    </source>
</evidence>
<keyword evidence="1" id="KW-0443">Lipid metabolism</keyword>
<dbReference type="Proteomes" id="UP000030746">
    <property type="component" value="Unassembled WGS sequence"/>
</dbReference>
<dbReference type="STRING" id="225164.V4ARP9"/>
<proteinExistence type="inferred from homology"/>
<keyword evidence="1" id="KW-0594">Phospholipid biosynthesis</keyword>
<keyword evidence="1" id="KW-0444">Lipid biosynthesis</keyword>
<keyword evidence="2" id="KW-1208">Phospholipid metabolism</keyword>
<name>V4ARP9_LOTGI</name>
<accession>V4ARP9</accession>
<dbReference type="Gene3D" id="3.30.200.20">
    <property type="entry name" value="Phosphorylase Kinase, domain 1"/>
    <property type="match status" value="1"/>
</dbReference>
<dbReference type="GO" id="GO:0006646">
    <property type="term" value="P:phosphatidylethanolamine biosynthetic process"/>
    <property type="evidence" value="ECO:0007669"/>
    <property type="project" value="TreeGrafter"/>
</dbReference>
<dbReference type="Pfam" id="PF01633">
    <property type="entry name" value="Choline_kinase"/>
    <property type="match status" value="1"/>
</dbReference>
<dbReference type="CTD" id="20247569"/>
<sequence length="354" mass="41393">MARVHNDGYYVLDLTIDLSNEQEDAKKVLRIVRPDWDLDNIKIKHFNDGITNKLFGVSLLNDPEDVVMFRIFGEKTELIIDRDAERQTFVKLFATGSSPPLYCAFNNGMAYGFVKGQTLGLDMVTEEKIYRQVTKEMVKIHSLENTDKEQKTYLYHKLNNYIEALPSSFANPKQQDRYSTKIPSQEKLFLEVAEIKSHLEALKSPIVFCHNDLLLNNIIYDKKADKVGFIDYEYAFYNYQAYDIADHFAEFAGIDVVDYDRYPSKEFQLKWLKVYLENWFEAKGHKASDVTSTDIERLYVQVNKCVLATHLFWGVWGIIQAKNSSIDFDFLEYAQIRFDEYFRRKDAFLSLVLP</sequence>
<comment type="similarity">
    <text evidence="4">Belongs to the choline/ethanolamine kinase family.</text>
</comment>
<dbReference type="SUPFAM" id="SSF56112">
    <property type="entry name" value="Protein kinase-like (PK-like)"/>
    <property type="match status" value="1"/>
</dbReference>
<organism evidence="6 7">
    <name type="scientific">Lottia gigantea</name>
    <name type="common">Giant owl limpet</name>
    <dbReference type="NCBI Taxonomy" id="225164"/>
    <lineage>
        <taxon>Eukaryota</taxon>
        <taxon>Metazoa</taxon>
        <taxon>Spiralia</taxon>
        <taxon>Lophotrochozoa</taxon>
        <taxon>Mollusca</taxon>
        <taxon>Gastropoda</taxon>
        <taxon>Patellogastropoda</taxon>
        <taxon>Lottioidea</taxon>
        <taxon>Lottiidae</taxon>
        <taxon>Lottia</taxon>
    </lineage>
</organism>
<gene>
    <name evidence="6" type="ORF">LOTGIDRAFT_228190</name>
</gene>
<comment type="pathway">
    <text evidence="3">Phospholipid metabolism; phosphatidylethanolamine biosynthesis; phosphatidylethanolamine from ethanolamine: step 1/3.</text>
</comment>
<evidence type="ECO:0000313" key="6">
    <source>
        <dbReference type="EMBL" id="ESO97520.1"/>
    </source>
</evidence>
<dbReference type="Gene3D" id="3.90.1200.10">
    <property type="match status" value="1"/>
</dbReference>
<evidence type="ECO:0000313" key="7">
    <source>
        <dbReference type="Proteomes" id="UP000030746"/>
    </source>
</evidence>
<evidence type="ECO:0000256" key="5">
    <source>
        <dbReference type="ARBA" id="ARBA00038874"/>
    </source>
</evidence>
<dbReference type="PANTHER" id="PTHR22603:SF66">
    <property type="entry name" value="ETHANOLAMINE KINASE"/>
    <property type="match status" value="1"/>
</dbReference>
<dbReference type="EC" id="2.7.1.82" evidence="5"/>
<evidence type="ECO:0000256" key="4">
    <source>
        <dbReference type="ARBA" id="ARBA00038211"/>
    </source>
</evidence>
<protein>
    <recommendedName>
        <fullName evidence="5">ethanolamine kinase</fullName>
        <ecNumber evidence="5">2.7.1.82</ecNumber>
    </recommendedName>
</protein>
<dbReference type="OrthoDB" id="10267235at2759"/>
<dbReference type="InterPro" id="IPR011009">
    <property type="entry name" value="Kinase-like_dom_sf"/>
</dbReference>
<reference evidence="6 7" key="1">
    <citation type="journal article" date="2013" name="Nature">
        <title>Insights into bilaterian evolution from three spiralian genomes.</title>
        <authorList>
            <person name="Simakov O."/>
            <person name="Marletaz F."/>
            <person name="Cho S.J."/>
            <person name="Edsinger-Gonzales E."/>
            <person name="Havlak P."/>
            <person name="Hellsten U."/>
            <person name="Kuo D.H."/>
            <person name="Larsson T."/>
            <person name="Lv J."/>
            <person name="Arendt D."/>
            <person name="Savage R."/>
            <person name="Osoegawa K."/>
            <person name="de Jong P."/>
            <person name="Grimwood J."/>
            <person name="Chapman J.A."/>
            <person name="Shapiro H."/>
            <person name="Aerts A."/>
            <person name="Otillar R.P."/>
            <person name="Terry A.Y."/>
            <person name="Boore J.L."/>
            <person name="Grigoriev I.V."/>
            <person name="Lindberg D.R."/>
            <person name="Seaver E.C."/>
            <person name="Weisblat D.A."/>
            <person name="Putnam N.H."/>
            <person name="Rokhsar D.S."/>
        </authorList>
    </citation>
    <scope>NUCLEOTIDE SEQUENCE [LARGE SCALE GENOMIC DNA]</scope>
</reference>
<dbReference type="PANTHER" id="PTHR22603">
    <property type="entry name" value="CHOLINE/ETHANOALAMINE KINASE"/>
    <property type="match status" value="1"/>
</dbReference>
<evidence type="ECO:0000256" key="1">
    <source>
        <dbReference type="ARBA" id="ARBA00023209"/>
    </source>
</evidence>
<dbReference type="KEGG" id="lgi:LOTGIDRAFT_228190"/>
<dbReference type="AlphaFoldDB" id="V4ARP9"/>
<dbReference type="CDD" id="cd05157">
    <property type="entry name" value="ETNK_euk"/>
    <property type="match status" value="1"/>
</dbReference>
<dbReference type="HOGENOM" id="CLU_012712_1_0_1"/>
<keyword evidence="7" id="KW-1185">Reference proteome</keyword>
<dbReference type="GO" id="GO:0004305">
    <property type="term" value="F:ethanolamine kinase activity"/>
    <property type="evidence" value="ECO:0007669"/>
    <property type="project" value="UniProtKB-EC"/>
</dbReference>
<dbReference type="RefSeq" id="XP_009051385.1">
    <property type="nucleotide sequence ID" value="XM_009053137.1"/>
</dbReference>
<dbReference type="GeneID" id="20247569"/>
<dbReference type="OMA" id="FALIPKY"/>